<reference evidence="1 2" key="1">
    <citation type="submission" date="2020-04" db="EMBL/GenBank/DDBJ databases">
        <authorList>
            <person name="Wallbank WR R."/>
            <person name="Pardo Diaz C."/>
            <person name="Kozak K."/>
            <person name="Martin S."/>
            <person name="Jiggins C."/>
            <person name="Moest M."/>
            <person name="Warren A I."/>
            <person name="Byers J.R.P. K."/>
            <person name="Montejo-Kovacevich G."/>
            <person name="Yen C E."/>
        </authorList>
    </citation>
    <scope>NUCLEOTIDE SEQUENCE [LARGE SCALE GENOMIC DNA]</scope>
</reference>
<organism evidence="1 2">
    <name type="scientific">Arctia plantaginis</name>
    <name type="common">Wood tiger moth</name>
    <name type="synonym">Phalaena plantaginis</name>
    <dbReference type="NCBI Taxonomy" id="874455"/>
    <lineage>
        <taxon>Eukaryota</taxon>
        <taxon>Metazoa</taxon>
        <taxon>Ecdysozoa</taxon>
        <taxon>Arthropoda</taxon>
        <taxon>Hexapoda</taxon>
        <taxon>Insecta</taxon>
        <taxon>Pterygota</taxon>
        <taxon>Neoptera</taxon>
        <taxon>Endopterygota</taxon>
        <taxon>Lepidoptera</taxon>
        <taxon>Glossata</taxon>
        <taxon>Ditrysia</taxon>
        <taxon>Noctuoidea</taxon>
        <taxon>Erebidae</taxon>
        <taxon>Arctiinae</taxon>
        <taxon>Arctia</taxon>
    </lineage>
</organism>
<accession>A0A8S1B5K1</accession>
<evidence type="ECO:0000313" key="1">
    <source>
        <dbReference type="EMBL" id="CAB3254235.1"/>
    </source>
</evidence>
<keyword evidence="2" id="KW-1185">Reference proteome</keyword>
<dbReference type="EMBL" id="CADEBC010000562">
    <property type="protein sequence ID" value="CAB3254235.1"/>
    <property type="molecule type" value="Genomic_DNA"/>
</dbReference>
<proteinExistence type="predicted"/>
<evidence type="ECO:0000313" key="2">
    <source>
        <dbReference type="Proteomes" id="UP000494106"/>
    </source>
</evidence>
<gene>
    <name evidence="1" type="ORF">APLA_LOCUS14453</name>
</gene>
<name>A0A8S1B5K1_ARCPL</name>
<dbReference type="OrthoDB" id="6966228at2759"/>
<dbReference type="Proteomes" id="UP000494106">
    <property type="component" value="Unassembled WGS sequence"/>
</dbReference>
<comment type="caution">
    <text evidence="1">The sequence shown here is derived from an EMBL/GenBank/DDBJ whole genome shotgun (WGS) entry which is preliminary data.</text>
</comment>
<protein>
    <submittedName>
        <fullName evidence="1">Uncharacterized protein</fullName>
    </submittedName>
</protein>
<sequence length="137" mass="14730">MAPGLTILTFDVKCHAMLSYSAPPCGGTRNYLVISCEIFLPQDAPSCAICVHLFSERGRAHRSVASHSFQPVRGSLVDSVSPVRVCNRCPSYRSVRGAALLYIPEAVPRLVFVDRQRDGRVAASAAVPGGLRSSDDV</sequence>
<dbReference type="AlphaFoldDB" id="A0A8S1B5K1"/>